<evidence type="ECO:0000256" key="1">
    <source>
        <dbReference type="SAM" id="SignalP"/>
    </source>
</evidence>
<gene>
    <name evidence="2" type="ORF">JQ615_28480</name>
</gene>
<feature type="chain" id="PRO_5046032128" evidence="1">
    <location>
        <begin position="22"/>
        <end position="88"/>
    </location>
</feature>
<dbReference type="Pfam" id="PF12071">
    <property type="entry name" value="DUF3551"/>
    <property type="match status" value="1"/>
</dbReference>
<accession>A0ABS5FRG2</accession>
<sequence>MRLIFYVVTAFTVAMAGPAAAQNYDPNYPVCIQYFGGRIGGGGGYIACKFTSIPQCQATASGLAATCSVNPYYAGSRPAPGRRHRHSY</sequence>
<proteinExistence type="predicted"/>
<keyword evidence="3" id="KW-1185">Reference proteome</keyword>
<keyword evidence="1" id="KW-0732">Signal</keyword>
<evidence type="ECO:0000313" key="3">
    <source>
        <dbReference type="Proteomes" id="UP001315278"/>
    </source>
</evidence>
<evidence type="ECO:0000313" key="2">
    <source>
        <dbReference type="EMBL" id="MBR0799330.1"/>
    </source>
</evidence>
<comment type="caution">
    <text evidence="2">The sequence shown here is derived from an EMBL/GenBank/DDBJ whole genome shotgun (WGS) entry which is preliminary data.</text>
</comment>
<organism evidence="2 3">
    <name type="scientific">Bradyrhizobium jicamae</name>
    <dbReference type="NCBI Taxonomy" id="280332"/>
    <lineage>
        <taxon>Bacteria</taxon>
        <taxon>Pseudomonadati</taxon>
        <taxon>Pseudomonadota</taxon>
        <taxon>Alphaproteobacteria</taxon>
        <taxon>Hyphomicrobiales</taxon>
        <taxon>Nitrobacteraceae</taxon>
        <taxon>Bradyrhizobium</taxon>
    </lineage>
</organism>
<dbReference type="Proteomes" id="UP001315278">
    <property type="component" value="Unassembled WGS sequence"/>
</dbReference>
<reference evidence="3" key="1">
    <citation type="journal article" date="2021" name="ISME J.">
        <title>Evolutionary origin and ecological implication of a unique nif island in free-living Bradyrhizobium lineages.</title>
        <authorList>
            <person name="Tao J."/>
        </authorList>
    </citation>
    <scope>NUCLEOTIDE SEQUENCE [LARGE SCALE GENOMIC DNA]</scope>
    <source>
        <strain evidence="3">SZCCT0434</strain>
    </source>
</reference>
<protein>
    <submittedName>
        <fullName evidence="2">DUF3551 domain-containing protein</fullName>
    </submittedName>
</protein>
<feature type="signal peptide" evidence="1">
    <location>
        <begin position="1"/>
        <end position="21"/>
    </location>
</feature>
<dbReference type="InterPro" id="IPR021937">
    <property type="entry name" value="DUF3551"/>
</dbReference>
<name>A0ABS5FRG2_9BRAD</name>
<dbReference type="EMBL" id="JAFCJH010000037">
    <property type="protein sequence ID" value="MBR0799330.1"/>
    <property type="molecule type" value="Genomic_DNA"/>
</dbReference>
<dbReference type="RefSeq" id="WP_212399079.1">
    <property type="nucleotide sequence ID" value="NZ_JAFCJH010000037.1"/>
</dbReference>